<protein>
    <submittedName>
        <fullName evidence="1">Uncharacterized protein</fullName>
    </submittedName>
</protein>
<dbReference type="EMBL" id="JADJMH010000034">
    <property type="protein sequence ID" value="MBK7677324.1"/>
    <property type="molecule type" value="Genomic_DNA"/>
</dbReference>
<name>A0A935Q1P5_9PROT</name>
<sequence length="66" mass="7165">MTNELHFFTIHALDGRAAQDELNGLLAQHRVLTTEKQWLAAGLESHWVVCVGTATSPGALRDAVVP</sequence>
<organism evidence="1 2">
    <name type="scientific">Candidatus Accumulibacter proximus</name>
    <dbReference type="NCBI Taxonomy" id="2954385"/>
    <lineage>
        <taxon>Bacteria</taxon>
        <taxon>Pseudomonadati</taxon>
        <taxon>Pseudomonadota</taxon>
        <taxon>Betaproteobacteria</taxon>
        <taxon>Candidatus Accumulibacter</taxon>
    </lineage>
</organism>
<comment type="caution">
    <text evidence="1">The sequence shown here is derived from an EMBL/GenBank/DDBJ whole genome shotgun (WGS) entry which is preliminary data.</text>
</comment>
<gene>
    <name evidence="1" type="ORF">IPJ27_22610</name>
</gene>
<accession>A0A935Q1P5</accession>
<evidence type="ECO:0000313" key="1">
    <source>
        <dbReference type="EMBL" id="MBK7677324.1"/>
    </source>
</evidence>
<evidence type="ECO:0000313" key="2">
    <source>
        <dbReference type="Proteomes" id="UP000697998"/>
    </source>
</evidence>
<proteinExistence type="predicted"/>
<reference evidence="1 2" key="1">
    <citation type="submission" date="2020-10" db="EMBL/GenBank/DDBJ databases">
        <title>Connecting structure to function with the recovery of over 1000 high-quality activated sludge metagenome-assembled genomes encoding full-length rRNA genes using long-read sequencing.</title>
        <authorList>
            <person name="Singleton C.M."/>
            <person name="Petriglieri F."/>
            <person name="Kristensen J.M."/>
            <person name="Kirkegaard R.H."/>
            <person name="Michaelsen T.Y."/>
            <person name="Andersen M.H."/>
            <person name="Karst S.M."/>
            <person name="Dueholm M.S."/>
            <person name="Nielsen P.H."/>
            <person name="Albertsen M."/>
        </authorList>
    </citation>
    <scope>NUCLEOTIDE SEQUENCE [LARGE SCALE GENOMIC DNA]</scope>
    <source>
        <strain evidence="1">EsbW_18-Q3-R4-48_BATAC.285</strain>
    </source>
</reference>
<dbReference type="AlphaFoldDB" id="A0A935Q1P5"/>
<dbReference type="Proteomes" id="UP000697998">
    <property type="component" value="Unassembled WGS sequence"/>
</dbReference>